<dbReference type="Gene3D" id="3.30.720.110">
    <property type="match status" value="1"/>
</dbReference>
<protein>
    <submittedName>
        <fullName evidence="2">VOC family protein</fullName>
    </submittedName>
</protein>
<proteinExistence type="predicted"/>
<dbReference type="PROSITE" id="PS51819">
    <property type="entry name" value="VOC"/>
    <property type="match status" value="1"/>
</dbReference>
<dbReference type="PANTHER" id="PTHR34109:SF1">
    <property type="entry name" value="VOC DOMAIN-CONTAINING PROTEIN"/>
    <property type="match status" value="1"/>
</dbReference>
<dbReference type="RefSeq" id="WP_378610388.1">
    <property type="nucleotide sequence ID" value="NZ_JBHSAX010000002.1"/>
</dbReference>
<organism evidence="2 3">
    <name type="scientific">Nocardia jiangsuensis</name>
    <dbReference type="NCBI Taxonomy" id="1691563"/>
    <lineage>
        <taxon>Bacteria</taxon>
        <taxon>Bacillati</taxon>
        <taxon>Actinomycetota</taxon>
        <taxon>Actinomycetes</taxon>
        <taxon>Mycobacteriales</taxon>
        <taxon>Nocardiaceae</taxon>
        <taxon>Nocardia</taxon>
    </lineage>
</organism>
<evidence type="ECO:0000259" key="1">
    <source>
        <dbReference type="PROSITE" id="PS51819"/>
    </source>
</evidence>
<keyword evidence="3" id="KW-1185">Reference proteome</keyword>
<comment type="caution">
    <text evidence="2">The sequence shown here is derived from an EMBL/GenBank/DDBJ whole genome shotgun (WGS) entry which is preliminary data.</text>
</comment>
<dbReference type="InterPro" id="IPR029068">
    <property type="entry name" value="Glyas_Bleomycin-R_OHBP_Dase"/>
</dbReference>
<evidence type="ECO:0000313" key="3">
    <source>
        <dbReference type="Proteomes" id="UP001595696"/>
    </source>
</evidence>
<dbReference type="Pfam" id="PF00903">
    <property type="entry name" value="Glyoxalase"/>
    <property type="match status" value="1"/>
</dbReference>
<accession>A0ABV8DKW9</accession>
<gene>
    <name evidence="2" type="ORF">ACFO0B_01305</name>
</gene>
<dbReference type="InterPro" id="IPR004360">
    <property type="entry name" value="Glyas_Fos-R_dOase_dom"/>
</dbReference>
<dbReference type="Proteomes" id="UP001595696">
    <property type="component" value="Unassembled WGS sequence"/>
</dbReference>
<name>A0ABV8DKW9_9NOCA</name>
<dbReference type="EMBL" id="JBHSAX010000002">
    <property type="protein sequence ID" value="MFC3960620.1"/>
    <property type="molecule type" value="Genomic_DNA"/>
</dbReference>
<dbReference type="Gene3D" id="3.30.720.120">
    <property type="match status" value="1"/>
</dbReference>
<evidence type="ECO:0000313" key="2">
    <source>
        <dbReference type="EMBL" id="MFC3960620.1"/>
    </source>
</evidence>
<dbReference type="PANTHER" id="PTHR34109">
    <property type="entry name" value="BNAUNNG04460D PROTEIN-RELATED"/>
    <property type="match status" value="1"/>
</dbReference>
<reference evidence="3" key="1">
    <citation type="journal article" date="2019" name="Int. J. Syst. Evol. Microbiol.">
        <title>The Global Catalogue of Microorganisms (GCM) 10K type strain sequencing project: providing services to taxonomists for standard genome sequencing and annotation.</title>
        <authorList>
            <consortium name="The Broad Institute Genomics Platform"/>
            <consortium name="The Broad Institute Genome Sequencing Center for Infectious Disease"/>
            <person name="Wu L."/>
            <person name="Ma J."/>
        </authorList>
    </citation>
    <scope>NUCLEOTIDE SEQUENCE [LARGE SCALE GENOMIC DNA]</scope>
    <source>
        <strain evidence="3">CGMCC 4.7330</strain>
    </source>
</reference>
<dbReference type="SUPFAM" id="SSF54593">
    <property type="entry name" value="Glyoxalase/Bleomycin resistance protein/Dihydroxybiphenyl dioxygenase"/>
    <property type="match status" value="1"/>
</dbReference>
<feature type="domain" description="VOC" evidence="1">
    <location>
        <begin position="5"/>
        <end position="130"/>
    </location>
</feature>
<dbReference type="InterPro" id="IPR037523">
    <property type="entry name" value="VOC_core"/>
</dbReference>
<sequence>MSENTVGLWPCLSFRDAEKTVDFLVRAFGFRKVAEYTRENDPSIVEHGELRWPAGGGIMYGTANKSEDPFCSRATGNDNIYLVTDEPDALFERATAAGAELVRGLRDEDYGSRGFSVRDPEGNLWSFGTYRGE</sequence>